<feature type="transmembrane region" description="Helical" evidence="2">
    <location>
        <begin position="343"/>
        <end position="366"/>
    </location>
</feature>
<sequence length="384" mass="39038">MPTPVTRCALAVAAVMTVLAFGGVGAGVALADPDEQSNTTEPTGSTEPSNVVEPPTTPTPTVPTTVRSLPEQLRDFLHKPLSVFGNGRVPGEVPTTSTTPDSAAGAKNAEDQTDTIEGVLPRKDEKPEAPAPPKPEVPAPVVIKKPVGSTAEVRLPFVAPFSVPVPSVPGTRDMQWSINLTDPVSTYATIEQTFATFNSLIADAYAPYDPWPKPAPAPALRTFQEGPVLEVDGSPGGGGGVTPVSAGPGGDLPIVAAPPVVVPRAVPPSVSNRPVRGVSPVPEVLAGGSAGAHTPGLRGSVASTGTVAVEPVPAAPAGTSPMGTPAVRQGYAQSLRIARMGEIAVVAVPGAAGLLALTFSGGVIGYRQANSGRYLRQEAVRFVR</sequence>
<reference evidence="4 5" key="1">
    <citation type="submission" date="2022-06" db="EMBL/GenBank/DDBJ databases">
        <title>Mycolicibacterium sp. CAU 1645 isolated from seawater.</title>
        <authorList>
            <person name="Kim W."/>
        </authorList>
    </citation>
    <scope>NUCLEOTIDE SEQUENCE [LARGE SCALE GENOMIC DNA]</scope>
    <source>
        <strain evidence="4 5">CAU 1645</strain>
    </source>
</reference>
<proteinExistence type="predicted"/>
<dbReference type="EMBL" id="JANDBD010000009">
    <property type="protein sequence ID" value="MCP9274674.1"/>
    <property type="molecule type" value="Genomic_DNA"/>
</dbReference>
<gene>
    <name evidence="4" type="ORF">NM203_21000</name>
</gene>
<name>A0ABT1M663_9MYCO</name>
<keyword evidence="3" id="KW-0732">Signal</keyword>
<evidence type="ECO:0000256" key="2">
    <source>
        <dbReference type="SAM" id="Phobius"/>
    </source>
</evidence>
<feature type="region of interest" description="Disordered" evidence="1">
    <location>
        <begin position="81"/>
        <end position="114"/>
    </location>
</feature>
<evidence type="ECO:0000313" key="5">
    <source>
        <dbReference type="Proteomes" id="UP001651690"/>
    </source>
</evidence>
<feature type="signal peptide" evidence="3">
    <location>
        <begin position="1"/>
        <end position="31"/>
    </location>
</feature>
<organism evidence="4 5">
    <name type="scientific">Mycolicibacterium arenosum</name>
    <dbReference type="NCBI Taxonomy" id="2952157"/>
    <lineage>
        <taxon>Bacteria</taxon>
        <taxon>Bacillati</taxon>
        <taxon>Actinomycetota</taxon>
        <taxon>Actinomycetes</taxon>
        <taxon>Mycobacteriales</taxon>
        <taxon>Mycobacteriaceae</taxon>
        <taxon>Mycolicibacterium</taxon>
    </lineage>
</organism>
<evidence type="ECO:0000313" key="4">
    <source>
        <dbReference type="EMBL" id="MCP9274674.1"/>
    </source>
</evidence>
<feature type="region of interest" description="Disordered" evidence="1">
    <location>
        <begin position="32"/>
        <end position="65"/>
    </location>
</feature>
<evidence type="ECO:0000256" key="3">
    <source>
        <dbReference type="SAM" id="SignalP"/>
    </source>
</evidence>
<accession>A0ABT1M663</accession>
<dbReference type="Proteomes" id="UP001651690">
    <property type="component" value="Unassembled WGS sequence"/>
</dbReference>
<feature type="compositionally biased region" description="Polar residues" evidence="1">
    <location>
        <begin position="36"/>
        <end position="49"/>
    </location>
</feature>
<keyword evidence="2" id="KW-0472">Membrane</keyword>
<keyword evidence="2" id="KW-1133">Transmembrane helix</keyword>
<comment type="caution">
    <text evidence="4">The sequence shown here is derived from an EMBL/GenBank/DDBJ whole genome shotgun (WGS) entry which is preliminary data.</text>
</comment>
<feature type="chain" id="PRO_5045956398" evidence="3">
    <location>
        <begin position="32"/>
        <end position="384"/>
    </location>
</feature>
<evidence type="ECO:0000256" key="1">
    <source>
        <dbReference type="SAM" id="MobiDB-lite"/>
    </source>
</evidence>
<keyword evidence="2" id="KW-0812">Transmembrane</keyword>
<dbReference type="RefSeq" id="WP_255062345.1">
    <property type="nucleotide sequence ID" value="NZ_JANDBD010000009.1"/>
</dbReference>
<protein>
    <submittedName>
        <fullName evidence="4">Uncharacterized protein</fullName>
    </submittedName>
</protein>
<keyword evidence="5" id="KW-1185">Reference proteome</keyword>